<comment type="caution">
    <text evidence="9">The sequence shown here is derived from an EMBL/GenBank/DDBJ whole genome shotgun (WGS) entry which is preliminary data.</text>
</comment>
<dbReference type="PANTHER" id="PTHR43811:SF19">
    <property type="entry name" value="39 KDA FK506-BINDING NUCLEAR PROTEIN"/>
    <property type="match status" value="1"/>
</dbReference>
<dbReference type="Gene3D" id="3.10.50.40">
    <property type="match status" value="1"/>
</dbReference>
<keyword evidence="7" id="KW-1133">Transmembrane helix</keyword>
<gene>
    <name evidence="9" type="primary">fbp</name>
    <name evidence="9" type="ORF">G3RUM_00124</name>
</gene>
<evidence type="ECO:0000256" key="6">
    <source>
        <dbReference type="RuleBase" id="RU003915"/>
    </source>
</evidence>
<evidence type="ECO:0000256" key="2">
    <source>
        <dbReference type="ARBA" id="ARBA00006577"/>
    </source>
</evidence>
<comment type="similarity">
    <text evidence="2 6">Belongs to the FKBP-type PPIase family.</text>
</comment>
<dbReference type="InterPro" id="IPR001179">
    <property type="entry name" value="PPIase_FKBP_dom"/>
</dbReference>
<evidence type="ECO:0000313" key="10">
    <source>
        <dbReference type="Proteomes" id="UP001191019"/>
    </source>
</evidence>
<proteinExistence type="inferred from homology"/>
<dbReference type="InterPro" id="IPR046357">
    <property type="entry name" value="PPIase_dom_sf"/>
</dbReference>
<comment type="catalytic activity">
    <reaction evidence="1 5 6">
        <text>[protein]-peptidylproline (omega=180) = [protein]-peptidylproline (omega=0)</text>
        <dbReference type="Rhea" id="RHEA:16237"/>
        <dbReference type="Rhea" id="RHEA-COMP:10747"/>
        <dbReference type="Rhea" id="RHEA-COMP:10748"/>
        <dbReference type="ChEBI" id="CHEBI:83833"/>
        <dbReference type="ChEBI" id="CHEBI:83834"/>
        <dbReference type="EC" id="5.2.1.8"/>
    </reaction>
</comment>
<protein>
    <recommendedName>
        <fullName evidence="6">Peptidyl-prolyl cis-trans isomerase</fullName>
        <ecNumber evidence="6">5.2.1.8</ecNumber>
    </recommendedName>
</protein>
<keyword evidence="10" id="KW-1185">Reference proteome</keyword>
<keyword evidence="3 5" id="KW-0697">Rotamase</keyword>
<dbReference type="RefSeq" id="WP_164998320.1">
    <property type="nucleotide sequence ID" value="NZ_PRLM01000001.1"/>
</dbReference>
<reference evidence="9 10" key="2">
    <citation type="journal article" date="2020" name="Cell Rep.">
        <title>Acquisition and Adaptation of Ultra-small Parasitic Reduced Genome Bacteria to Mammalian Hosts.</title>
        <authorList>
            <person name="McLean J.S."/>
            <person name="Bor B."/>
            <person name="Kerns K.A."/>
            <person name="Liu Q."/>
            <person name="To T.T."/>
            <person name="Solden L."/>
            <person name="Hendrickson E.L."/>
            <person name="Wrighton K."/>
            <person name="Shi W."/>
            <person name="He X."/>
        </authorList>
    </citation>
    <scope>NUCLEOTIDE SEQUENCE [LARGE SCALE GENOMIC DNA]</scope>
    <source>
        <strain evidence="9 10">TM7_G3_2_Rum_HOT_351B</strain>
    </source>
</reference>
<accession>A0ABY0FMQ5</accession>
<feature type="transmembrane region" description="Helical" evidence="7">
    <location>
        <begin position="14"/>
        <end position="36"/>
    </location>
</feature>
<evidence type="ECO:0000256" key="7">
    <source>
        <dbReference type="SAM" id="Phobius"/>
    </source>
</evidence>
<evidence type="ECO:0000259" key="8">
    <source>
        <dbReference type="PROSITE" id="PS50059"/>
    </source>
</evidence>
<reference evidence="9 10" key="1">
    <citation type="journal article" date="2018" name="bioRxiv">
        <title>Evidence of independent acquisition and adaption of ultra-small bacteria to human hosts across the highly diverse yet reduced genomes of the phylum Saccharibacteria.</title>
        <authorList>
            <person name="McLean J.S."/>
            <person name="Bor B."/>
            <person name="To T.T."/>
            <person name="Liu Q."/>
            <person name="Kearns K.A."/>
            <person name="Solden L.M."/>
            <person name="Wrighton K.C."/>
            <person name="He X."/>
            <person name="Shi W."/>
        </authorList>
    </citation>
    <scope>NUCLEOTIDE SEQUENCE [LARGE SCALE GENOMIC DNA]</scope>
    <source>
        <strain evidence="9 10">TM7_G3_2_Rum_HOT_351B</strain>
    </source>
</reference>
<dbReference type="EMBL" id="PRLM01000001">
    <property type="protein sequence ID" value="RYC75181.1"/>
    <property type="molecule type" value="Genomic_DNA"/>
</dbReference>
<keyword evidence="4 5" id="KW-0413">Isomerase</keyword>
<keyword evidence="7" id="KW-0812">Transmembrane</keyword>
<dbReference type="PANTHER" id="PTHR43811">
    <property type="entry name" value="FKBP-TYPE PEPTIDYL-PROLYL CIS-TRANS ISOMERASE FKPA"/>
    <property type="match status" value="1"/>
</dbReference>
<dbReference type="Proteomes" id="UP001191019">
    <property type="component" value="Unassembled WGS sequence"/>
</dbReference>
<dbReference type="GO" id="GO:0003755">
    <property type="term" value="F:peptidyl-prolyl cis-trans isomerase activity"/>
    <property type="evidence" value="ECO:0007669"/>
    <property type="project" value="UniProtKB-EC"/>
</dbReference>
<keyword evidence="7" id="KW-0472">Membrane</keyword>
<dbReference type="Pfam" id="PF00254">
    <property type="entry name" value="FKBP_C"/>
    <property type="match status" value="1"/>
</dbReference>
<dbReference type="PROSITE" id="PS50059">
    <property type="entry name" value="FKBP_PPIASE"/>
    <property type="match status" value="1"/>
</dbReference>
<evidence type="ECO:0000313" key="9">
    <source>
        <dbReference type="EMBL" id="RYC75181.1"/>
    </source>
</evidence>
<evidence type="ECO:0000256" key="5">
    <source>
        <dbReference type="PROSITE-ProRule" id="PRU00277"/>
    </source>
</evidence>
<evidence type="ECO:0000256" key="4">
    <source>
        <dbReference type="ARBA" id="ARBA00023235"/>
    </source>
</evidence>
<dbReference type="SUPFAM" id="SSF54534">
    <property type="entry name" value="FKBP-like"/>
    <property type="match status" value="1"/>
</dbReference>
<dbReference type="EC" id="5.2.1.8" evidence="6"/>
<evidence type="ECO:0000256" key="1">
    <source>
        <dbReference type="ARBA" id="ARBA00000971"/>
    </source>
</evidence>
<organism evidence="9 10">
    <name type="scientific">Candidatus Nanosyncoccus alces</name>
    <dbReference type="NCBI Taxonomy" id="2171997"/>
    <lineage>
        <taxon>Bacteria</taxon>
        <taxon>Candidatus Saccharimonadota</taxon>
        <taxon>Candidatus Nanosyncoccalia</taxon>
        <taxon>Candidatus Nanosyncoccales</taxon>
        <taxon>Candidatus Nanosyncoccaceae</taxon>
        <taxon>Candidatus Nanosyncoccus</taxon>
    </lineage>
</organism>
<name>A0ABY0FMQ5_9BACT</name>
<evidence type="ECO:0000256" key="3">
    <source>
        <dbReference type="ARBA" id="ARBA00023110"/>
    </source>
</evidence>
<sequence length="243" mass="26625">MDEKELKTSPKQRFFIILIAVIMLGSIIASYAAIVINGGKSSTGNTDGSSIDETKIAEYEDVYNKKVAEFSAKTKGDFEKFIKYKSEIVAYNETAANENGVQIRDLEDGAGEEIASGDDNYLAYYVGWCADESIFDSSFDDNSNPTAFAKVLDASLGMIEGWNLGIEGMKLGGIREVTVPGNLAYGDSMEICGGTNKPLKFMILAVANEDPLKSLAAELDEAYMRLQYAYYGIDYDEMLENAE</sequence>
<feature type="domain" description="PPIase FKBP-type" evidence="8">
    <location>
        <begin position="118"/>
        <end position="187"/>
    </location>
</feature>